<dbReference type="PANTHER" id="PTHR21152:SF40">
    <property type="entry name" value="ALANINE--GLYOXYLATE AMINOTRANSFERASE"/>
    <property type="match status" value="1"/>
</dbReference>
<evidence type="ECO:0000256" key="2">
    <source>
        <dbReference type="ARBA" id="ARBA00009236"/>
    </source>
</evidence>
<dbReference type="FunFam" id="3.90.1150.10:FF:000204">
    <property type="entry name" value="Hypothetical aminotransferase"/>
    <property type="match status" value="1"/>
</dbReference>
<dbReference type="InterPro" id="IPR015422">
    <property type="entry name" value="PyrdxlP-dep_Trfase_small"/>
</dbReference>
<dbReference type="Gene3D" id="3.90.1150.10">
    <property type="entry name" value="Aspartate Aminotransferase, domain 1"/>
    <property type="match status" value="1"/>
</dbReference>
<comment type="cofactor">
    <cofactor evidence="1">
        <name>pyridoxal 5'-phosphate</name>
        <dbReference type="ChEBI" id="CHEBI:597326"/>
    </cofactor>
</comment>
<dbReference type="GO" id="GO:0005777">
    <property type="term" value="C:peroxisome"/>
    <property type="evidence" value="ECO:0007669"/>
    <property type="project" value="TreeGrafter"/>
</dbReference>
<dbReference type="Pfam" id="PF00266">
    <property type="entry name" value="Aminotran_5"/>
    <property type="match status" value="1"/>
</dbReference>
<dbReference type="PIRSF" id="PIRSF000524">
    <property type="entry name" value="SPT"/>
    <property type="match status" value="1"/>
</dbReference>
<evidence type="ECO:0000259" key="4">
    <source>
        <dbReference type="Pfam" id="PF00266"/>
    </source>
</evidence>
<protein>
    <recommendedName>
        <fullName evidence="4">Aminotransferase class V domain-containing protein</fullName>
    </recommendedName>
</protein>
<accession>A0A381V575</accession>
<dbReference type="GO" id="GO:0019265">
    <property type="term" value="P:glycine biosynthetic process, by transamination of glyoxylate"/>
    <property type="evidence" value="ECO:0007669"/>
    <property type="project" value="TreeGrafter"/>
</dbReference>
<organism evidence="5">
    <name type="scientific">marine metagenome</name>
    <dbReference type="NCBI Taxonomy" id="408172"/>
    <lineage>
        <taxon>unclassified sequences</taxon>
        <taxon>metagenomes</taxon>
        <taxon>ecological metagenomes</taxon>
    </lineage>
</organism>
<evidence type="ECO:0000313" key="5">
    <source>
        <dbReference type="EMBL" id="SVA34413.1"/>
    </source>
</evidence>
<dbReference type="InterPro" id="IPR000192">
    <property type="entry name" value="Aminotrans_V_dom"/>
</dbReference>
<dbReference type="GO" id="GO:0004760">
    <property type="term" value="F:L-serine-pyruvate transaminase activity"/>
    <property type="evidence" value="ECO:0007669"/>
    <property type="project" value="TreeGrafter"/>
</dbReference>
<dbReference type="InterPro" id="IPR024169">
    <property type="entry name" value="SP_NH2Trfase/AEP_transaminase"/>
</dbReference>
<dbReference type="InterPro" id="IPR015424">
    <property type="entry name" value="PyrdxlP-dep_Trfase"/>
</dbReference>
<dbReference type="Gene3D" id="3.40.640.10">
    <property type="entry name" value="Type I PLP-dependent aspartate aminotransferase-like (Major domain)"/>
    <property type="match status" value="1"/>
</dbReference>
<evidence type="ECO:0000256" key="3">
    <source>
        <dbReference type="ARBA" id="ARBA00022898"/>
    </source>
</evidence>
<dbReference type="EMBL" id="UINC01007645">
    <property type="protein sequence ID" value="SVA34413.1"/>
    <property type="molecule type" value="Genomic_DNA"/>
</dbReference>
<proteinExistence type="inferred from homology"/>
<name>A0A381V575_9ZZZZ</name>
<feature type="domain" description="Aminotransferase class V" evidence="4">
    <location>
        <begin position="73"/>
        <end position="332"/>
    </location>
</feature>
<dbReference type="SUPFAM" id="SSF53383">
    <property type="entry name" value="PLP-dependent transferases"/>
    <property type="match status" value="1"/>
</dbReference>
<reference evidence="5" key="1">
    <citation type="submission" date="2018-05" db="EMBL/GenBank/DDBJ databases">
        <authorList>
            <person name="Lanie J.A."/>
            <person name="Ng W.-L."/>
            <person name="Kazmierczak K.M."/>
            <person name="Andrzejewski T.M."/>
            <person name="Davidsen T.M."/>
            <person name="Wayne K.J."/>
            <person name="Tettelin H."/>
            <person name="Glass J.I."/>
            <person name="Rusch D."/>
            <person name="Podicherti R."/>
            <person name="Tsui H.-C.T."/>
            <person name="Winkler M.E."/>
        </authorList>
    </citation>
    <scope>NUCLEOTIDE SEQUENCE</scope>
</reference>
<gene>
    <name evidence="5" type="ORF">METZ01_LOCUS87267</name>
</gene>
<dbReference type="GO" id="GO:0008453">
    <property type="term" value="F:alanine-glyoxylate transaminase activity"/>
    <property type="evidence" value="ECO:0007669"/>
    <property type="project" value="TreeGrafter"/>
</dbReference>
<dbReference type="PANTHER" id="PTHR21152">
    <property type="entry name" value="AMINOTRANSFERASE CLASS V"/>
    <property type="match status" value="1"/>
</dbReference>
<keyword evidence="3" id="KW-0663">Pyridoxal phosphate</keyword>
<sequence length="405" mass="44196">MLKTSLSSGRDLVMTPGPSIMPDLVLSAMHRAAPNIYEGELIDITDSILSDLEALAGTQGQAALYICNGHGVWEAAISNLFEQGDCVLVLNSGRFGSGWADMARVMGLDVNELDFGLQDAVDSVVLRERLLQDRSHRIKAVMMVHTDTASSVRNDLVSIRQAIDEAGHPALFLVDAIASFGCDRYEMDEWGIDVTVTACQKGLMTPPGLGYLLFNDKAAATAERVSKRSPYWDWRLRVDPEVFYQRFCGTAPTHLLFAQRAALDMIKQEGREAIWARHLALARAVWSAVEAWGSEGPLKCNITEVANRSHAVTTIRADGHDVVEMRRWCEDKAGLVLGLGLGFQLPEYMEGKSVFRIGHMGHLNPPMLLGALATIDTALKALNIPHGRGAVDAATNALAHTDYTA</sequence>
<dbReference type="InterPro" id="IPR015421">
    <property type="entry name" value="PyrdxlP-dep_Trfase_major"/>
</dbReference>
<evidence type="ECO:0000256" key="1">
    <source>
        <dbReference type="ARBA" id="ARBA00001933"/>
    </source>
</evidence>
<comment type="similarity">
    <text evidence="2">Belongs to the class-V pyridoxal-phosphate-dependent aminotransferase family.</text>
</comment>
<dbReference type="AlphaFoldDB" id="A0A381V575"/>